<dbReference type="PANTHER" id="PTHR30619:SF1">
    <property type="entry name" value="RECOMBINATION PROTEIN 2"/>
    <property type="match status" value="1"/>
</dbReference>
<sequence>MKALRLAVLCGALSLAGAAQAAEKPLTVVMVDVDGGAATLFVTPEGKSLLVDTGWPAGMGVPRPAPGATAPPQPTSAERIVAAAAKLGVRKIDYLLITHYHVDHIGGLQGVMARMPVGTFLDHGVNREETPPDTPPAMAANLPASFYPGYLKAIAGHPHRVVKPGDKVQIGSLALTFVAADATLIPAPPHARPGPGPECVLGSGVPQVDENPRSAGFVASYGKARILDLADLTLDQEKQLVCPANRLGRVDVLLVSHHGTALSTGPALLAATAPRVALMANGSRKGGDKEVFENLAAARSKPAVWQLHGATRSPETNRPADYIANPLPTPDGFYAVTALVSPNGAVRVTNARNGFSETYPGR</sequence>
<dbReference type="Pfam" id="PF00753">
    <property type="entry name" value="Lactamase_B"/>
    <property type="match status" value="1"/>
</dbReference>
<dbReference type="Proteomes" id="UP000249842">
    <property type="component" value="Unassembled WGS sequence"/>
</dbReference>
<reference evidence="4" key="1">
    <citation type="submission" date="2018-05" db="EMBL/GenBank/DDBJ databases">
        <authorList>
            <person name="Li X."/>
        </authorList>
    </citation>
    <scope>NUCLEOTIDE SEQUENCE [LARGE SCALE GENOMIC DNA]</scope>
    <source>
        <strain evidence="4">HKS-05</strain>
    </source>
</reference>
<accession>A0A328B2I7</accession>
<dbReference type="GO" id="GO:0016787">
    <property type="term" value="F:hydrolase activity"/>
    <property type="evidence" value="ECO:0007669"/>
    <property type="project" value="UniProtKB-KW"/>
</dbReference>
<keyword evidence="4" id="KW-1185">Reference proteome</keyword>
<gene>
    <name evidence="3" type="ORF">DJ021_12945</name>
</gene>
<evidence type="ECO:0000259" key="2">
    <source>
        <dbReference type="SMART" id="SM00849"/>
    </source>
</evidence>
<name>A0A328B2I7_9CAUL</name>
<proteinExistence type="predicted"/>
<dbReference type="RefSeq" id="WP_111457943.1">
    <property type="nucleotide sequence ID" value="NZ_QFYP01000001.1"/>
</dbReference>
<protein>
    <submittedName>
        <fullName evidence="3">MBL fold metallo-hydrolase</fullName>
    </submittedName>
</protein>
<dbReference type="InterPro" id="IPR001279">
    <property type="entry name" value="Metallo-B-lactamas"/>
</dbReference>
<comment type="caution">
    <text evidence="3">The sequence shown here is derived from an EMBL/GenBank/DDBJ whole genome shotgun (WGS) entry which is preliminary data.</text>
</comment>
<keyword evidence="1" id="KW-0732">Signal</keyword>
<evidence type="ECO:0000256" key="1">
    <source>
        <dbReference type="SAM" id="SignalP"/>
    </source>
</evidence>
<dbReference type="AlphaFoldDB" id="A0A328B2I7"/>
<dbReference type="EMBL" id="QFYP01000001">
    <property type="protein sequence ID" value="RAK60651.1"/>
    <property type="molecule type" value="Genomic_DNA"/>
</dbReference>
<dbReference type="SMART" id="SM00849">
    <property type="entry name" value="Lactamase_B"/>
    <property type="match status" value="1"/>
</dbReference>
<evidence type="ECO:0000313" key="4">
    <source>
        <dbReference type="Proteomes" id="UP000249842"/>
    </source>
</evidence>
<evidence type="ECO:0000313" key="3">
    <source>
        <dbReference type="EMBL" id="RAK60651.1"/>
    </source>
</evidence>
<dbReference type="InterPro" id="IPR036866">
    <property type="entry name" value="RibonucZ/Hydroxyglut_hydro"/>
</dbReference>
<feature type="domain" description="Metallo-beta-lactamase" evidence="2">
    <location>
        <begin position="35"/>
        <end position="283"/>
    </location>
</feature>
<organism evidence="3 4">
    <name type="scientific">Phenylobacterium hankyongense</name>
    <dbReference type="NCBI Taxonomy" id="1813876"/>
    <lineage>
        <taxon>Bacteria</taxon>
        <taxon>Pseudomonadati</taxon>
        <taxon>Pseudomonadota</taxon>
        <taxon>Alphaproteobacteria</taxon>
        <taxon>Caulobacterales</taxon>
        <taxon>Caulobacteraceae</taxon>
        <taxon>Phenylobacterium</taxon>
    </lineage>
</organism>
<feature type="chain" id="PRO_5016367385" evidence="1">
    <location>
        <begin position="22"/>
        <end position="362"/>
    </location>
</feature>
<feature type="signal peptide" evidence="1">
    <location>
        <begin position="1"/>
        <end position="21"/>
    </location>
</feature>
<dbReference type="SUPFAM" id="SSF56281">
    <property type="entry name" value="Metallo-hydrolase/oxidoreductase"/>
    <property type="match status" value="1"/>
</dbReference>
<dbReference type="Gene3D" id="3.60.15.10">
    <property type="entry name" value="Ribonuclease Z/Hydroxyacylglutathione hydrolase-like"/>
    <property type="match status" value="1"/>
</dbReference>
<dbReference type="InterPro" id="IPR052159">
    <property type="entry name" value="Competence_DNA_uptake"/>
</dbReference>
<dbReference type="PANTHER" id="PTHR30619">
    <property type="entry name" value="DNA INTERNALIZATION/COMPETENCE PROTEIN COMEC/REC2"/>
    <property type="match status" value="1"/>
</dbReference>
<keyword evidence="3" id="KW-0378">Hydrolase</keyword>
<dbReference type="OrthoDB" id="9761531at2"/>